<name>A0A286RDY6_9BACT</name>
<dbReference type="EMBL" id="CP018477">
    <property type="protein sequence ID" value="ASV74170.1"/>
    <property type="molecule type" value="Genomic_DNA"/>
</dbReference>
<protein>
    <submittedName>
        <fullName evidence="1">Uncharacterized protein</fullName>
    </submittedName>
</protein>
<accession>A0A286RDY6</accession>
<dbReference type="KEGG" id="ttf:THTE_1568"/>
<sequence>MALAKDDCTYFREAKRTEDVTKLTGTAGCRVFDGFTGAGIR</sequence>
<dbReference type="AlphaFoldDB" id="A0A286RDY6"/>
<reference evidence="1 2" key="1">
    <citation type="journal article" name="Front. Microbiol.">
        <title>Sugar Metabolism of the First Thermophilic Planctomycete Thermogutta terrifontis: Comparative Genomic and Transcriptomic Approaches.</title>
        <authorList>
            <person name="Elcheninov A.G."/>
            <person name="Menzel P."/>
            <person name="Gudbergsdottir S.R."/>
            <person name="Slesarev A.I."/>
            <person name="Kadnikov V.V."/>
            <person name="Krogh A."/>
            <person name="Bonch-Osmolovskaya E.A."/>
            <person name="Peng X."/>
            <person name="Kublanov I.V."/>
        </authorList>
    </citation>
    <scope>NUCLEOTIDE SEQUENCE [LARGE SCALE GENOMIC DNA]</scope>
    <source>
        <strain evidence="1 2">R1</strain>
    </source>
</reference>
<keyword evidence="2" id="KW-1185">Reference proteome</keyword>
<proteinExistence type="predicted"/>
<dbReference type="Proteomes" id="UP000215086">
    <property type="component" value="Chromosome"/>
</dbReference>
<organism evidence="1 2">
    <name type="scientific">Thermogutta terrifontis</name>
    <dbReference type="NCBI Taxonomy" id="1331910"/>
    <lineage>
        <taxon>Bacteria</taxon>
        <taxon>Pseudomonadati</taxon>
        <taxon>Planctomycetota</taxon>
        <taxon>Planctomycetia</taxon>
        <taxon>Pirellulales</taxon>
        <taxon>Thermoguttaceae</taxon>
        <taxon>Thermogutta</taxon>
    </lineage>
</organism>
<evidence type="ECO:0000313" key="1">
    <source>
        <dbReference type="EMBL" id="ASV74170.1"/>
    </source>
</evidence>
<evidence type="ECO:0000313" key="2">
    <source>
        <dbReference type="Proteomes" id="UP000215086"/>
    </source>
</evidence>
<gene>
    <name evidence="1" type="ORF">THTE_1568</name>
</gene>